<proteinExistence type="predicted"/>
<evidence type="ECO:0000313" key="1">
    <source>
        <dbReference type="EMBL" id="KAL3855394.1"/>
    </source>
</evidence>
<comment type="caution">
    <text evidence="1">The sequence shown here is derived from an EMBL/GenBank/DDBJ whole genome shotgun (WGS) entry which is preliminary data.</text>
</comment>
<name>A0ABD3V181_SINWO</name>
<accession>A0ABD3V181</accession>
<reference evidence="1 2" key="1">
    <citation type="submission" date="2024-11" db="EMBL/GenBank/DDBJ databases">
        <title>Chromosome-level genome assembly of the freshwater bivalve Anodonta woodiana.</title>
        <authorList>
            <person name="Chen X."/>
        </authorList>
    </citation>
    <scope>NUCLEOTIDE SEQUENCE [LARGE SCALE GENOMIC DNA]</scope>
    <source>
        <strain evidence="1">MN2024</strain>
        <tissue evidence="1">Gills</tissue>
    </source>
</reference>
<organism evidence="1 2">
    <name type="scientific">Sinanodonta woodiana</name>
    <name type="common">Chinese pond mussel</name>
    <name type="synonym">Anodonta woodiana</name>
    <dbReference type="NCBI Taxonomy" id="1069815"/>
    <lineage>
        <taxon>Eukaryota</taxon>
        <taxon>Metazoa</taxon>
        <taxon>Spiralia</taxon>
        <taxon>Lophotrochozoa</taxon>
        <taxon>Mollusca</taxon>
        <taxon>Bivalvia</taxon>
        <taxon>Autobranchia</taxon>
        <taxon>Heteroconchia</taxon>
        <taxon>Palaeoheterodonta</taxon>
        <taxon>Unionida</taxon>
        <taxon>Unionoidea</taxon>
        <taxon>Unionidae</taxon>
        <taxon>Unioninae</taxon>
        <taxon>Sinanodonta</taxon>
    </lineage>
</organism>
<keyword evidence="2" id="KW-1185">Reference proteome</keyword>
<dbReference type="EMBL" id="JBJQND010000014">
    <property type="protein sequence ID" value="KAL3855394.1"/>
    <property type="molecule type" value="Genomic_DNA"/>
</dbReference>
<dbReference type="Proteomes" id="UP001634394">
    <property type="component" value="Unassembled WGS sequence"/>
</dbReference>
<evidence type="ECO:0000313" key="2">
    <source>
        <dbReference type="Proteomes" id="UP001634394"/>
    </source>
</evidence>
<gene>
    <name evidence="1" type="ORF">ACJMK2_014605</name>
</gene>
<sequence>MRNECMLRWEESSYPETIIRAVREINQAKTDTHWKDCVQKTNATVEMIENIPPNELPVKQELLTYIYCYFSPTYVENWDFTKTIGYHDIDWICAIEKYEHNECIDLCIDLFGLD</sequence>
<dbReference type="AlphaFoldDB" id="A0ABD3V181"/>
<protein>
    <submittedName>
        <fullName evidence="1">Uncharacterized protein</fullName>
    </submittedName>
</protein>